<dbReference type="GO" id="GO:0005886">
    <property type="term" value="C:plasma membrane"/>
    <property type="evidence" value="ECO:0007669"/>
    <property type="project" value="TreeGrafter"/>
</dbReference>
<dbReference type="PANTHER" id="PTHR19305">
    <property type="entry name" value="SYNAPTOSOMAL ASSOCIATED PROTEIN"/>
    <property type="match status" value="1"/>
</dbReference>
<sequence length="242" mass="27596">MVGMLTAEEEEEEDVQATKQQIRQLKNQDVASTRNALRIAAQAEETGRSTLSRLGEQGERIHNTEKNLDLASNQNRIAEEKARELKTLNKSMFAMHVSNPFTAGKRREQRDQAIMDKHLSEREQREATRREAFRSTQRQAEYQRDLDGKNPNANAAAANRSRNLAERSKYQFEADSEDDEMENEIEGNLDLLQGAAGRLGQLGRAMGREVDEQNTHIDRITGKTDTVDDQIAFNRARLDRIK</sequence>
<evidence type="ECO:0000256" key="3">
    <source>
        <dbReference type="ARBA" id="ARBA00022927"/>
    </source>
</evidence>
<evidence type="ECO:0000256" key="6">
    <source>
        <dbReference type="SAM" id="MobiDB-lite"/>
    </source>
</evidence>
<dbReference type="PANTHER" id="PTHR19305:SF9">
    <property type="entry name" value="SYNAPTOSOMAL-ASSOCIATED PROTEIN 29"/>
    <property type="match status" value="1"/>
</dbReference>
<organism evidence="8 9">
    <name type="scientific">Viridothelium virens</name>
    <name type="common">Speckled blister lichen</name>
    <name type="synonym">Trypethelium virens</name>
    <dbReference type="NCBI Taxonomy" id="1048519"/>
    <lineage>
        <taxon>Eukaryota</taxon>
        <taxon>Fungi</taxon>
        <taxon>Dikarya</taxon>
        <taxon>Ascomycota</taxon>
        <taxon>Pezizomycotina</taxon>
        <taxon>Dothideomycetes</taxon>
        <taxon>Dothideomycetes incertae sedis</taxon>
        <taxon>Trypetheliales</taxon>
        <taxon>Trypetheliaceae</taxon>
        <taxon>Viridothelium</taxon>
    </lineage>
</organism>
<reference evidence="8" key="1">
    <citation type="journal article" date="2020" name="Stud. Mycol.">
        <title>101 Dothideomycetes genomes: a test case for predicting lifestyles and emergence of pathogens.</title>
        <authorList>
            <person name="Haridas S."/>
            <person name="Albert R."/>
            <person name="Binder M."/>
            <person name="Bloem J."/>
            <person name="Labutti K."/>
            <person name="Salamov A."/>
            <person name="Andreopoulos B."/>
            <person name="Baker S."/>
            <person name="Barry K."/>
            <person name="Bills G."/>
            <person name="Bluhm B."/>
            <person name="Cannon C."/>
            <person name="Castanera R."/>
            <person name="Culley D."/>
            <person name="Daum C."/>
            <person name="Ezra D."/>
            <person name="Gonzalez J."/>
            <person name="Henrissat B."/>
            <person name="Kuo A."/>
            <person name="Liang C."/>
            <person name="Lipzen A."/>
            <person name="Lutzoni F."/>
            <person name="Magnuson J."/>
            <person name="Mondo S."/>
            <person name="Nolan M."/>
            <person name="Ohm R."/>
            <person name="Pangilinan J."/>
            <person name="Park H.-J."/>
            <person name="Ramirez L."/>
            <person name="Alfaro M."/>
            <person name="Sun H."/>
            <person name="Tritt A."/>
            <person name="Yoshinaga Y."/>
            <person name="Zwiers L.-H."/>
            <person name="Turgeon B."/>
            <person name="Goodwin S."/>
            <person name="Spatafora J."/>
            <person name="Crous P."/>
            <person name="Grigoriev I."/>
        </authorList>
    </citation>
    <scope>NUCLEOTIDE SEQUENCE</scope>
    <source>
        <strain evidence="8">Tuck. ex Michener</strain>
    </source>
</reference>
<dbReference type="GO" id="GO:0019905">
    <property type="term" value="F:syntaxin binding"/>
    <property type="evidence" value="ECO:0007669"/>
    <property type="project" value="TreeGrafter"/>
</dbReference>
<dbReference type="FunFam" id="1.20.5.110:FF:000043">
    <property type="entry name" value="Protein transport protein sec9"/>
    <property type="match status" value="1"/>
</dbReference>
<accession>A0A6A6H9I7</accession>
<feature type="domain" description="T-SNARE coiled-coil homology" evidence="7">
    <location>
        <begin position="179"/>
        <end position="241"/>
    </location>
</feature>
<gene>
    <name evidence="8" type="ORF">EV356DRAFT_532856</name>
</gene>
<dbReference type="InterPro" id="IPR000727">
    <property type="entry name" value="T_SNARE_dom"/>
</dbReference>
<evidence type="ECO:0000313" key="8">
    <source>
        <dbReference type="EMBL" id="KAF2234549.1"/>
    </source>
</evidence>
<feature type="compositionally biased region" description="Basic and acidic residues" evidence="6">
    <location>
        <begin position="121"/>
        <end position="133"/>
    </location>
</feature>
<evidence type="ECO:0000259" key="7">
    <source>
        <dbReference type="PROSITE" id="PS50192"/>
    </source>
</evidence>
<dbReference type="GO" id="GO:0031201">
    <property type="term" value="C:SNARE complex"/>
    <property type="evidence" value="ECO:0007669"/>
    <property type="project" value="TreeGrafter"/>
</dbReference>
<feature type="compositionally biased region" description="Low complexity" evidence="6">
    <location>
        <begin position="150"/>
        <end position="162"/>
    </location>
</feature>
<keyword evidence="9" id="KW-1185">Reference proteome</keyword>
<dbReference type="GO" id="GO:0015031">
    <property type="term" value="P:protein transport"/>
    <property type="evidence" value="ECO:0007669"/>
    <property type="project" value="UniProtKB-KW"/>
</dbReference>
<dbReference type="AlphaFoldDB" id="A0A6A6H9I7"/>
<keyword evidence="5" id="KW-0175">Coiled coil</keyword>
<dbReference type="Gene3D" id="1.20.5.110">
    <property type="match status" value="2"/>
</dbReference>
<dbReference type="CDD" id="cd15857">
    <property type="entry name" value="SNARE_SEC9C"/>
    <property type="match status" value="1"/>
</dbReference>
<keyword evidence="3" id="KW-0653">Protein transport</keyword>
<comment type="similarity">
    <text evidence="1">Belongs to the SNAP-25 family.</text>
</comment>
<protein>
    <recommendedName>
        <fullName evidence="4">Protein transport protein SEC9</fullName>
    </recommendedName>
</protein>
<evidence type="ECO:0000256" key="4">
    <source>
        <dbReference type="ARBA" id="ARBA00072549"/>
    </source>
</evidence>
<feature type="coiled-coil region" evidence="5">
    <location>
        <begin position="61"/>
        <end position="88"/>
    </location>
</feature>
<dbReference type="GO" id="GO:0005484">
    <property type="term" value="F:SNAP receptor activity"/>
    <property type="evidence" value="ECO:0007669"/>
    <property type="project" value="TreeGrafter"/>
</dbReference>
<evidence type="ECO:0000256" key="2">
    <source>
        <dbReference type="ARBA" id="ARBA00022448"/>
    </source>
</evidence>
<evidence type="ECO:0000313" key="9">
    <source>
        <dbReference type="Proteomes" id="UP000800092"/>
    </source>
</evidence>
<evidence type="ECO:0000256" key="5">
    <source>
        <dbReference type="SAM" id="Coils"/>
    </source>
</evidence>
<dbReference type="PROSITE" id="PS50192">
    <property type="entry name" value="T_SNARE"/>
    <property type="match status" value="1"/>
</dbReference>
<name>A0A6A6H9I7_VIRVR</name>
<dbReference type="SUPFAM" id="SSF58038">
    <property type="entry name" value="SNARE fusion complex"/>
    <property type="match status" value="2"/>
</dbReference>
<keyword evidence="2" id="KW-0813">Transport</keyword>
<feature type="region of interest" description="Disordered" evidence="6">
    <location>
        <begin position="121"/>
        <end position="164"/>
    </location>
</feature>
<dbReference type="SMART" id="SM00397">
    <property type="entry name" value="t_SNARE"/>
    <property type="match status" value="2"/>
</dbReference>
<dbReference type="FunFam" id="1.20.5.110:FF:000048">
    <property type="entry name" value="Protein transport protein SEC9"/>
    <property type="match status" value="1"/>
</dbReference>
<dbReference type="GO" id="GO:0006906">
    <property type="term" value="P:vesicle fusion"/>
    <property type="evidence" value="ECO:0007669"/>
    <property type="project" value="TreeGrafter"/>
</dbReference>
<proteinExistence type="inferred from homology"/>
<dbReference type="EMBL" id="ML991798">
    <property type="protein sequence ID" value="KAF2234549.1"/>
    <property type="molecule type" value="Genomic_DNA"/>
</dbReference>
<dbReference type="OrthoDB" id="18679at2759"/>
<dbReference type="GO" id="GO:0006887">
    <property type="term" value="P:exocytosis"/>
    <property type="evidence" value="ECO:0007669"/>
    <property type="project" value="TreeGrafter"/>
</dbReference>
<evidence type="ECO:0000256" key="1">
    <source>
        <dbReference type="ARBA" id="ARBA00009480"/>
    </source>
</evidence>
<dbReference type="Proteomes" id="UP000800092">
    <property type="component" value="Unassembled WGS sequence"/>
</dbReference>
<dbReference type="CDD" id="cd15886">
    <property type="entry name" value="SNARE_SEC9N"/>
    <property type="match status" value="1"/>
</dbReference>